<proteinExistence type="inferred from homology"/>
<dbReference type="InterPro" id="IPR052049">
    <property type="entry name" value="Electron_transfer_protein"/>
</dbReference>
<dbReference type="InterPro" id="IPR005614">
    <property type="entry name" value="NrfD-like"/>
</dbReference>
<dbReference type="GO" id="GO:0005886">
    <property type="term" value="C:plasma membrane"/>
    <property type="evidence" value="ECO:0007669"/>
    <property type="project" value="UniProtKB-SubCell"/>
</dbReference>
<dbReference type="EMBL" id="PEBX01000091">
    <property type="protein sequence ID" value="PTQ55614.1"/>
    <property type="molecule type" value="Genomic_DNA"/>
</dbReference>
<feature type="transmembrane region" description="Helical" evidence="7">
    <location>
        <begin position="20"/>
        <end position="42"/>
    </location>
</feature>
<evidence type="ECO:0000256" key="2">
    <source>
        <dbReference type="ARBA" id="ARBA00008929"/>
    </source>
</evidence>
<organism evidence="8 9">
    <name type="scientific">Candidatus Carbonibacillus altaicus</name>
    <dbReference type="NCBI Taxonomy" id="2163959"/>
    <lineage>
        <taxon>Bacteria</taxon>
        <taxon>Bacillati</taxon>
        <taxon>Bacillota</taxon>
        <taxon>Bacilli</taxon>
        <taxon>Bacillales</taxon>
        <taxon>Candidatus Carbonibacillus</taxon>
    </lineage>
</organism>
<evidence type="ECO:0000256" key="4">
    <source>
        <dbReference type="ARBA" id="ARBA00022692"/>
    </source>
</evidence>
<gene>
    <name evidence="8" type="ORF">BSOLF_1785</name>
</gene>
<feature type="transmembrane region" description="Helical" evidence="7">
    <location>
        <begin position="230"/>
        <end position="250"/>
    </location>
</feature>
<evidence type="ECO:0000256" key="3">
    <source>
        <dbReference type="ARBA" id="ARBA00022475"/>
    </source>
</evidence>
<reference evidence="9" key="1">
    <citation type="journal article" date="2018" name="Sci. Rep.">
        <title>Lignite coal burning seam in the remote Altai Mountains harbors a hydrogen-driven thermophilic microbial community.</title>
        <authorList>
            <person name="Kadnikov V.V."/>
            <person name="Mardanov A.V."/>
            <person name="Ivasenko D.A."/>
            <person name="Antsiferov D.V."/>
            <person name="Beletsky A.V."/>
            <person name="Karnachuk O.V."/>
            <person name="Ravin N.V."/>
        </authorList>
    </citation>
    <scope>NUCLEOTIDE SEQUENCE [LARGE SCALE GENOMIC DNA]</scope>
</reference>
<dbReference type="Proteomes" id="UP000244338">
    <property type="component" value="Unassembled WGS sequence"/>
</dbReference>
<feature type="transmembrane region" description="Helical" evidence="7">
    <location>
        <begin position="256"/>
        <end position="276"/>
    </location>
</feature>
<evidence type="ECO:0000313" key="9">
    <source>
        <dbReference type="Proteomes" id="UP000244338"/>
    </source>
</evidence>
<evidence type="ECO:0000256" key="6">
    <source>
        <dbReference type="ARBA" id="ARBA00023136"/>
    </source>
</evidence>
<dbReference type="Gene3D" id="1.20.1630.10">
    <property type="entry name" value="Formate dehydrogenase/DMSO reductase domain"/>
    <property type="match status" value="1"/>
</dbReference>
<evidence type="ECO:0000256" key="7">
    <source>
        <dbReference type="SAM" id="Phobius"/>
    </source>
</evidence>
<feature type="transmembrane region" description="Helical" evidence="7">
    <location>
        <begin position="156"/>
        <end position="184"/>
    </location>
</feature>
<comment type="subcellular location">
    <subcellularLocation>
        <location evidence="1">Cell membrane</location>
        <topology evidence="1">Multi-pass membrane protein</topology>
    </subcellularLocation>
</comment>
<keyword evidence="5 7" id="KW-1133">Transmembrane helix</keyword>
<dbReference type="Pfam" id="PF03916">
    <property type="entry name" value="NrfD"/>
    <property type="match status" value="1"/>
</dbReference>
<keyword evidence="4 7" id="KW-0812">Transmembrane</keyword>
<feature type="transmembrane region" description="Helical" evidence="7">
    <location>
        <begin position="283"/>
        <end position="305"/>
    </location>
</feature>
<feature type="transmembrane region" description="Helical" evidence="7">
    <location>
        <begin position="54"/>
        <end position="73"/>
    </location>
</feature>
<keyword evidence="6 7" id="KW-0472">Membrane</keyword>
<evidence type="ECO:0000256" key="5">
    <source>
        <dbReference type="ARBA" id="ARBA00022989"/>
    </source>
</evidence>
<sequence length="308" mass="34204">MDMATVYPYIDALNRPLWGWYITIYFFLAGVAVGSYFFTALLQLTVKPSPRRAWLGYILPFPLMAAGALLLILDLHTPDRFLRFYHLLFNPRDHVLQFKTSSVMSLGTWGISIFTALSALSFIYALLKWQGEKKGTSSPGMWQKLLVNLHEGSSRFAFLSLMIILAAFVGAYTGALLGATQWVVWAETPLLPLLFLISAGSTGLAALSLIHTASSDRVLLEGYERADTLLILLELLVLIVFVWALGPYATVFLTGLNAWILGLGVIALGLLLPLILRRWKQITVLVHILVLLGGFLLRYLIVIGAKHI</sequence>
<feature type="transmembrane region" description="Helical" evidence="7">
    <location>
        <begin position="190"/>
        <end position="210"/>
    </location>
</feature>
<keyword evidence="3" id="KW-1003">Cell membrane</keyword>
<protein>
    <submittedName>
        <fullName evidence="8">Formate dehydrogenase, NrfD-like membrane subunit</fullName>
    </submittedName>
</protein>
<evidence type="ECO:0000256" key="1">
    <source>
        <dbReference type="ARBA" id="ARBA00004651"/>
    </source>
</evidence>
<evidence type="ECO:0000313" key="8">
    <source>
        <dbReference type="EMBL" id="PTQ55614.1"/>
    </source>
</evidence>
<comment type="similarity">
    <text evidence="2">Belongs to the NrfD family.</text>
</comment>
<dbReference type="AlphaFoldDB" id="A0A2R6XYW2"/>
<accession>A0A2R6XYW2</accession>
<feature type="transmembrane region" description="Helical" evidence="7">
    <location>
        <begin position="106"/>
        <end position="127"/>
    </location>
</feature>
<name>A0A2R6XYW2_9BACL</name>
<comment type="caution">
    <text evidence="8">The sequence shown here is derived from an EMBL/GenBank/DDBJ whole genome shotgun (WGS) entry which is preliminary data.</text>
</comment>
<dbReference type="PANTHER" id="PTHR34856:SF2">
    <property type="entry name" value="PROTEIN NRFD"/>
    <property type="match status" value="1"/>
</dbReference>
<dbReference type="PANTHER" id="PTHR34856">
    <property type="entry name" value="PROTEIN NRFD"/>
    <property type="match status" value="1"/>
</dbReference>